<reference evidence="8" key="1">
    <citation type="journal article" date="2019" name="Int. J. Syst. Evol. Microbiol.">
        <title>The Global Catalogue of Microorganisms (GCM) 10K type strain sequencing project: providing services to taxonomists for standard genome sequencing and annotation.</title>
        <authorList>
            <consortium name="The Broad Institute Genomics Platform"/>
            <consortium name="The Broad Institute Genome Sequencing Center for Infectious Disease"/>
            <person name="Wu L."/>
            <person name="Ma J."/>
        </authorList>
    </citation>
    <scope>NUCLEOTIDE SEQUENCE [LARGE SCALE GENOMIC DNA]</scope>
    <source>
        <strain evidence="8">IBRC 10765</strain>
    </source>
</reference>
<sequence>MLWSLLTGFVVTIGLIVAIGAQNAWVLSQSMRGGHRGVIAMVCILCDAGLIILGVYGIHWVQAIVPDLVPVLTWLGVALLLWLASQSAWRAWQGTSGLQADLATGLGGRWKTAGTALAITLLNPHVYLDTVVLIGSIGAQQAAPPWFVLGACLASFTWFTALTGFAPKLASYLRSPARWRAFDAGMSALLVVVAVSLVWHG</sequence>
<dbReference type="RefSeq" id="WP_380697538.1">
    <property type="nucleotide sequence ID" value="NZ_JBHRYR010000004.1"/>
</dbReference>
<evidence type="ECO:0000256" key="5">
    <source>
        <dbReference type="ARBA" id="ARBA00023136"/>
    </source>
</evidence>
<keyword evidence="4 6" id="KW-1133">Transmembrane helix</keyword>
<organism evidence="7 8">
    <name type="scientific">Saccharospirillum mangrovi</name>
    <dbReference type="NCBI Taxonomy" id="2161747"/>
    <lineage>
        <taxon>Bacteria</taxon>
        <taxon>Pseudomonadati</taxon>
        <taxon>Pseudomonadota</taxon>
        <taxon>Gammaproteobacteria</taxon>
        <taxon>Oceanospirillales</taxon>
        <taxon>Saccharospirillaceae</taxon>
        <taxon>Saccharospirillum</taxon>
    </lineage>
</organism>
<feature type="transmembrane region" description="Helical" evidence="6">
    <location>
        <begin position="71"/>
        <end position="92"/>
    </location>
</feature>
<evidence type="ECO:0000256" key="2">
    <source>
        <dbReference type="ARBA" id="ARBA00022475"/>
    </source>
</evidence>
<feature type="transmembrane region" description="Helical" evidence="6">
    <location>
        <begin position="146"/>
        <end position="167"/>
    </location>
</feature>
<evidence type="ECO:0000256" key="3">
    <source>
        <dbReference type="ARBA" id="ARBA00022692"/>
    </source>
</evidence>
<dbReference type="PANTHER" id="PTHR30086">
    <property type="entry name" value="ARGININE EXPORTER PROTEIN ARGO"/>
    <property type="match status" value="1"/>
</dbReference>
<accession>A0ABV7ZZ86</accession>
<dbReference type="Proteomes" id="UP001595617">
    <property type="component" value="Unassembled WGS sequence"/>
</dbReference>
<dbReference type="PANTHER" id="PTHR30086:SF20">
    <property type="entry name" value="ARGININE EXPORTER PROTEIN ARGO-RELATED"/>
    <property type="match status" value="1"/>
</dbReference>
<dbReference type="InterPro" id="IPR001123">
    <property type="entry name" value="LeuE-type"/>
</dbReference>
<dbReference type="Pfam" id="PF01810">
    <property type="entry name" value="LysE"/>
    <property type="match status" value="1"/>
</dbReference>
<keyword evidence="3 6" id="KW-0812">Transmembrane</keyword>
<keyword evidence="2" id="KW-1003">Cell membrane</keyword>
<evidence type="ECO:0000313" key="7">
    <source>
        <dbReference type="EMBL" id="MFC3853868.1"/>
    </source>
</evidence>
<feature type="transmembrane region" description="Helical" evidence="6">
    <location>
        <begin position="179"/>
        <end position="199"/>
    </location>
</feature>
<comment type="subcellular location">
    <subcellularLocation>
        <location evidence="1">Cell membrane</location>
        <topology evidence="1">Multi-pass membrane protein</topology>
    </subcellularLocation>
</comment>
<keyword evidence="8" id="KW-1185">Reference proteome</keyword>
<evidence type="ECO:0000256" key="1">
    <source>
        <dbReference type="ARBA" id="ARBA00004651"/>
    </source>
</evidence>
<evidence type="ECO:0000313" key="8">
    <source>
        <dbReference type="Proteomes" id="UP001595617"/>
    </source>
</evidence>
<evidence type="ECO:0000256" key="6">
    <source>
        <dbReference type="SAM" id="Phobius"/>
    </source>
</evidence>
<dbReference type="EMBL" id="JBHRYR010000004">
    <property type="protein sequence ID" value="MFC3853868.1"/>
    <property type="molecule type" value="Genomic_DNA"/>
</dbReference>
<keyword evidence="5 6" id="KW-0472">Membrane</keyword>
<feature type="transmembrane region" description="Helical" evidence="6">
    <location>
        <begin position="6"/>
        <end position="26"/>
    </location>
</feature>
<protein>
    <submittedName>
        <fullName evidence="7">LysE/ArgO family amino acid transporter</fullName>
    </submittedName>
</protein>
<proteinExistence type="predicted"/>
<evidence type="ECO:0000256" key="4">
    <source>
        <dbReference type="ARBA" id="ARBA00022989"/>
    </source>
</evidence>
<comment type="caution">
    <text evidence="7">The sequence shown here is derived from an EMBL/GenBank/DDBJ whole genome shotgun (WGS) entry which is preliminary data.</text>
</comment>
<name>A0ABV7ZZ86_9GAMM</name>
<feature type="transmembrane region" description="Helical" evidence="6">
    <location>
        <begin position="38"/>
        <end position="59"/>
    </location>
</feature>
<gene>
    <name evidence="7" type="ORF">ACFOOG_13570</name>
</gene>